<dbReference type="Proteomes" id="UP000499080">
    <property type="component" value="Unassembled WGS sequence"/>
</dbReference>
<sequence>MNTYSVLWQREYILILPEATVALVERTRPRGRRALSSNLGPIKDPLCVWVGWCSLNPKSCVKCPPIGVVRKFCEGVPDQVSSSSSERGSKLRGPCQNNPRVASKRDDNTN</sequence>
<feature type="region of interest" description="Disordered" evidence="1">
    <location>
        <begin position="78"/>
        <end position="110"/>
    </location>
</feature>
<dbReference type="AlphaFoldDB" id="A0A4Y2B3I5"/>
<evidence type="ECO:0000313" key="3">
    <source>
        <dbReference type="Proteomes" id="UP000499080"/>
    </source>
</evidence>
<proteinExistence type="predicted"/>
<evidence type="ECO:0000313" key="2">
    <source>
        <dbReference type="EMBL" id="GBL85865.1"/>
    </source>
</evidence>
<protein>
    <submittedName>
        <fullName evidence="2">Uncharacterized protein</fullName>
    </submittedName>
</protein>
<reference evidence="2 3" key="1">
    <citation type="journal article" date="2019" name="Sci. Rep.">
        <title>Orb-weaving spider Araneus ventricosus genome elucidates the spidroin gene catalogue.</title>
        <authorList>
            <person name="Kono N."/>
            <person name="Nakamura H."/>
            <person name="Ohtoshi R."/>
            <person name="Moran D.A.P."/>
            <person name="Shinohara A."/>
            <person name="Yoshida Y."/>
            <person name="Fujiwara M."/>
            <person name="Mori M."/>
            <person name="Tomita M."/>
            <person name="Arakawa K."/>
        </authorList>
    </citation>
    <scope>NUCLEOTIDE SEQUENCE [LARGE SCALE GENOMIC DNA]</scope>
</reference>
<organism evidence="2 3">
    <name type="scientific">Araneus ventricosus</name>
    <name type="common">Orbweaver spider</name>
    <name type="synonym">Epeira ventricosa</name>
    <dbReference type="NCBI Taxonomy" id="182803"/>
    <lineage>
        <taxon>Eukaryota</taxon>
        <taxon>Metazoa</taxon>
        <taxon>Ecdysozoa</taxon>
        <taxon>Arthropoda</taxon>
        <taxon>Chelicerata</taxon>
        <taxon>Arachnida</taxon>
        <taxon>Araneae</taxon>
        <taxon>Araneomorphae</taxon>
        <taxon>Entelegynae</taxon>
        <taxon>Araneoidea</taxon>
        <taxon>Araneidae</taxon>
        <taxon>Araneus</taxon>
    </lineage>
</organism>
<name>A0A4Y2B3I5_ARAVE</name>
<evidence type="ECO:0000256" key="1">
    <source>
        <dbReference type="SAM" id="MobiDB-lite"/>
    </source>
</evidence>
<comment type="caution">
    <text evidence="2">The sequence shown here is derived from an EMBL/GenBank/DDBJ whole genome shotgun (WGS) entry which is preliminary data.</text>
</comment>
<accession>A0A4Y2B3I5</accession>
<keyword evidence="3" id="KW-1185">Reference proteome</keyword>
<dbReference type="EMBL" id="BGPR01000045">
    <property type="protein sequence ID" value="GBL85865.1"/>
    <property type="molecule type" value="Genomic_DNA"/>
</dbReference>
<gene>
    <name evidence="2" type="ORF">AVEN_63191_1</name>
</gene>